<evidence type="ECO:0000313" key="2">
    <source>
        <dbReference type="EMBL" id="GAK77096.1"/>
    </source>
</evidence>
<name>A0A081DDV0_NONUL</name>
<dbReference type="PANTHER" id="PTHR38471">
    <property type="entry name" value="FOUR HELIX BUNDLE PROTEIN"/>
    <property type="match status" value="1"/>
</dbReference>
<feature type="coiled-coil region" evidence="1">
    <location>
        <begin position="62"/>
        <end position="113"/>
    </location>
</feature>
<evidence type="ECO:0008006" key="4">
    <source>
        <dbReference type="Google" id="ProtNLM"/>
    </source>
</evidence>
<sequence>MSKAYDLEERLISFAADVVLVFDKPAKTYASKYYAEQLIRSSGSVSLNFSEFAGAGTEKDKINKLRIALKEIKECNNNLRIQLRAGLGEVKHLKKLQDEAEQIVRILVAIINKR</sequence>
<dbReference type="Pfam" id="PF05635">
    <property type="entry name" value="23S_rRNA_IVP"/>
    <property type="match status" value="1"/>
</dbReference>
<proteinExistence type="predicted"/>
<keyword evidence="1" id="KW-0175">Coiled coil</keyword>
<dbReference type="EMBL" id="BBLG01000006">
    <property type="protein sequence ID" value="GAK77096.1"/>
    <property type="molecule type" value="Genomic_DNA"/>
</dbReference>
<dbReference type="SUPFAM" id="SSF158446">
    <property type="entry name" value="IVS-encoded protein-like"/>
    <property type="match status" value="1"/>
</dbReference>
<evidence type="ECO:0000313" key="3">
    <source>
        <dbReference type="Proteomes" id="UP000028980"/>
    </source>
</evidence>
<evidence type="ECO:0000256" key="1">
    <source>
        <dbReference type="SAM" id="Coils"/>
    </source>
</evidence>
<dbReference type="Gene3D" id="1.20.1440.60">
    <property type="entry name" value="23S rRNA-intervening sequence"/>
    <property type="match status" value="1"/>
</dbReference>
<accession>A0A081DDV0</accession>
<dbReference type="Proteomes" id="UP000028980">
    <property type="component" value="Unassembled WGS sequence"/>
</dbReference>
<dbReference type="AlphaFoldDB" id="A0A081DDV0"/>
<dbReference type="InterPro" id="IPR036583">
    <property type="entry name" value="23S_rRNA_IVS_sf"/>
</dbReference>
<comment type="caution">
    <text evidence="2">The sequence shown here is derived from an EMBL/GenBank/DDBJ whole genome shotgun (WGS) entry which is preliminary data.</text>
</comment>
<protein>
    <recommendedName>
        <fullName evidence="4">Four helix bundle protein</fullName>
    </recommendedName>
</protein>
<gene>
    <name evidence="2" type="ORF">JCM19296_2700</name>
</gene>
<dbReference type="NCBIfam" id="TIGR02436">
    <property type="entry name" value="four helix bundle protein"/>
    <property type="match status" value="1"/>
</dbReference>
<organism evidence="2 3">
    <name type="scientific">Nonlabens ulvanivorans</name>
    <name type="common">Persicivirga ulvanivorans</name>
    <dbReference type="NCBI Taxonomy" id="906888"/>
    <lineage>
        <taxon>Bacteria</taxon>
        <taxon>Pseudomonadati</taxon>
        <taxon>Bacteroidota</taxon>
        <taxon>Flavobacteriia</taxon>
        <taxon>Flavobacteriales</taxon>
        <taxon>Flavobacteriaceae</taxon>
        <taxon>Nonlabens</taxon>
    </lineage>
</organism>
<dbReference type="InterPro" id="IPR012657">
    <property type="entry name" value="23S_rRNA-intervening_sequence"/>
</dbReference>
<reference evidence="2 3" key="1">
    <citation type="journal article" date="2014" name="Genome Announc.">
        <title>Draft Genome Sequences of Marine Flavobacterium Nonlabens Strains NR17, NR24, NR27, NR32, NR33, and Ara13.</title>
        <authorList>
            <person name="Nakanishi M."/>
            <person name="Meirelles P."/>
            <person name="Suzuki R."/>
            <person name="Takatani N."/>
            <person name="Mino S."/>
            <person name="Suda W."/>
            <person name="Oshima K."/>
            <person name="Hattori M."/>
            <person name="Ohkuma M."/>
            <person name="Hosokawa M."/>
            <person name="Miyashita K."/>
            <person name="Thompson F.L."/>
            <person name="Niwa A."/>
            <person name="Sawabe T."/>
            <person name="Sawabe T."/>
        </authorList>
    </citation>
    <scope>NUCLEOTIDE SEQUENCE [LARGE SCALE GENOMIC DNA]</scope>
    <source>
        <strain evidence="3">JCM19296</strain>
    </source>
</reference>
<dbReference type="PANTHER" id="PTHR38471:SF2">
    <property type="entry name" value="FOUR HELIX BUNDLE PROTEIN"/>
    <property type="match status" value="1"/>
</dbReference>